<accession>A0A1B8Q934</accession>
<dbReference type="AlphaFoldDB" id="A0A1B8Q934"/>
<protein>
    <submittedName>
        <fullName evidence="1">Uncharacterized protein</fullName>
    </submittedName>
</protein>
<evidence type="ECO:0000313" key="2">
    <source>
        <dbReference type="Proteomes" id="UP000092508"/>
    </source>
</evidence>
<comment type="caution">
    <text evidence="1">The sequence shown here is derived from an EMBL/GenBank/DDBJ whole genome shotgun (WGS) entry which is preliminary data.</text>
</comment>
<evidence type="ECO:0000313" key="1">
    <source>
        <dbReference type="EMBL" id="OBX73765.1"/>
    </source>
</evidence>
<dbReference type="Proteomes" id="UP000092508">
    <property type="component" value="Unassembled WGS sequence"/>
</dbReference>
<organism evidence="1 2">
    <name type="scientific">Faucicola atlantae</name>
    <dbReference type="NCBI Taxonomy" id="34059"/>
    <lineage>
        <taxon>Bacteria</taxon>
        <taxon>Pseudomonadati</taxon>
        <taxon>Pseudomonadota</taxon>
        <taxon>Gammaproteobacteria</taxon>
        <taxon>Moraxellales</taxon>
        <taxon>Moraxellaceae</taxon>
        <taxon>Faucicola</taxon>
    </lineage>
</organism>
<sequence>MPSYITNDKLLTAIYKQGTLAVELTYSEHQTAIGNDYVTLHSARIGIYCWVNGVKGAAEVDLTDPEIRHEYSLMLEAVTHLIPFDNAEQAEAFDRANDEYYMELSHHA</sequence>
<dbReference type="RefSeq" id="WP_067238578.1">
    <property type="nucleotide sequence ID" value="NZ_LZMZ01000051.1"/>
</dbReference>
<proteinExistence type="predicted"/>
<dbReference type="EMBL" id="LZMZ01000051">
    <property type="protein sequence ID" value="OBX73765.1"/>
    <property type="molecule type" value="Genomic_DNA"/>
</dbReference>
<gene>
    <name evidence="1" type="ORF">A9308_00725</name>
</gene>
<reference evidence="1 2" key="1">
    <citation type="submission" date="2016-06" db="EMBL/GenBank/DDBJ databases">
        <title>Draft genome of Moraxella atlantae CCUG 66109.</title>
        <authorList>
            <person name="Salva-Serra F."/>
            <person name="Engstrom-Jakobsson H."/>
            <person name="Thorell K."/>
            <person name="Gonzales-Siles L."/>
            <person name="Karlsson R."/>
            <person name="Boulund F."/>
            <person name="Engstrand L."/>
            <person name="Kristiansson E."/>
            <person name="Moore E."/>
        </authorList>
    </citation>
    <scope>NUCLEOTIDE SEQUENCE [LARGE SCALE GENOMIC DNA]</scope>
    <source>
        <strain evidence="1 2">CCUG 66109</strain>
    </source>
</reference>
<name>A0A1B8Q934_9GAMM</name>
<dbReference type="STRING" id="34059.A9308_00725"/>